<keyword evidence="3" id="KW-0378">Hydrolase</keyword>
<evidence type="ECO:0000313" key="4">
    <source>
        <dbReference type="Proteomes" id="UP000295371"/>
    </source>
</evidence>
<sequence length="218" mass="25735">MQPTQEQWRPVVGYEGYYEVSDQGRIRSLDRYVNSRYGTRRLIRGRTLKQATTPKGYKTFGFNGGRDTRRIHHVVLEAFVGPRPEGMEACHNNGKQADNRATNLRWDTHSSNMHDLRQHGTNVNVNKTHCPQGHEYTPENTRVTNEHGWTMRVCRECRKLRERDRRKTAARLRPPKTHCSNGHELTDENVYEYQGRKICKPCRRIAGRRHDEKRRKEK</sequence>
<gene>
    <name evidence="3" type="ORF">CLV29_2500</name>
</gene>
<evidence type="ECO:0000313" key="3">
    <source>
        <dbReference type="EMBL" id="TDT31087.1"/>
    </source>
</evidence>
<proteinExistence type="predicted"/>
<dbReference type="SUPFAM" id="SSF54060">
    <property type="entry name" value="His-Me finger endonucleases"/>
    <property type="match status" value="1"/>
</dbReference>
<dbReference type="AlphaFoldDB" id="A0A4R7J3V8"/>
<comment type="caution">
    <text evidence="3">The sequence shown here is derived from an EMBL/GenBank/DDBJ whole genome shotgun (WGS) entry which is preliminary data.</text>
</comment>
<feature type="domain" description="NUMOD4" evidence="1">
    <location>
        <begin position="6"/>
        <end position="60"/>
    </location>
</feature>
<reference evidence="3 4" key="1">
    <citation type="submission" date="2019-03" db="EMBL/GenBank/DDBJ databases">
        <title>Genomic Encyclopedia of Archaeal and Bacterial Type Strains, Phase II (KMG-II): from individual species to whole genera.</title>
        <authorList>
            <person name="Goeker M."/>
        </authorList>
    </citation>
    <scope>NUCLEOTIDE SEQUENCE [LARGE SCALE GENOMIC DNA]</scope>
    <source>
        <strain evidence="3 4">DSM 24323</strain>
    </source>
</reference>
<accession>A0A4R7J3V8</accession>
<keyword evidence="4" id="KW-1185">Reference proteome</keyword>
<dbReference type="EMBL" id="SOAW01000002">
    <property type="protein sequence ID" value="TDT31087.1"/>
    <property type="molecule type" value="Genomic_DNA"/>
</dbReference>
<dbReference type="Gene3D" id="3.90.75.20">
    <property type="match status" value="1"/>
</dbReference>
<protein>
    <submittedName>
        <fullName evidence="3">HNH endonuclease</fullName>
    </submittedName>
</protein>
<dbReference type="Proteomes" id="UP000295371">
    <property type="component" value="Unassembled WGS sequence"/>
</dbReference>
<feature type="domain" description="HNH nuclease" evidence="2">
    <location>
        <begin position="70"/>
        <end position="113"/>
    </location>
</feature>
<dbReference type="Pfam" id="PF07463">
    <property type="entry name" value="NUMOD4"/>
    <property type="match status" value="1"/>
</dbReference>
<dbReference type="GO" id="GO:0004519">
    <property type="term" value="F:endonuclease activity"/>
    <property type="evidence" value="ECO:0007669"/>
    <property type="project" value="UniProtKB-KW"/>
</dbReference>
<dbReference type="Pfam" id="PF13392">
    <property type="entry name" value="HNH_3"/>
    <property type="match status" value="1"/>
</dbReference>
<dbReference type="InterPro" id="IPR003615">
    <property type="entry name" value="HNH_nuc"/>
</dbReference>
<evidence type="ECO:0000259" key="2">
    <source>
        <dbReference type="Pfam" id="PF13392"/>
    </source>
</evidence>
<name>A0A4R7J3V8_9ACTN</name>
<dbReference type="InterPro" id="IPR044925">
    <property type="entry name" value="His-Me_finger_sf"/>
</dbReference>
<organism evidence="3 4">
    <name type="scientific">Naumannella halotolerans</name>
    <dbReference type="NCBI Taxonomy" id="993414"/>
    <lineage>
        <taxon>Bacteria</taxon>
        <taxon>Bacillati</taxon>
        <taxon>Actinomycetota</taxon>
        <taxon>Actinomycetes</taxon>
        <taxon>Propionibacteriales</taxon>
        <taxon>Propionibacteriaceae</taxon>
        <taxon>Naumannella</taxon>
    </lineage>
</organism>
<dbReference type="GO" id="GO:0016788">
    <property type="term" value="F:hydrolase activity, acting on ester bonds"/>
    <property type="evidence" value="ECO:0007669"/>
    <property type="project" value="InterPro"/>
</dbReference>
<evidence type="ECO:0000259" key="1">
    <source>
        <dbReference type="Pfam" id="PF07463"/>
    </source>
</evidence>
<keyword evidence="3" id="KW-0540">Nuclease</keyword>
<dbReference type="InterPro" id="IPR010902">
    <property type="entry name" value="NUMOD4"/>
</dbReference>
<keyword evidence="3" id="KW-0255">Endonuclease</keyword>
<dbReference type="RefSeq" id="WP_166649260.1">
    <property type="nucleotide sequence ID" value="NZ_SOAW01000002.1"/>
</dbReference>